<dbReference type="EMBL" id="BMZS01000007">
    <property type="protein sequence ID" value="GHD53927.1"/>
    <property type="molecule type" value="Genomic_DNA"/>
</dbReference>
<keyword evidence="3" id="KW-0238">DNA-binding</keyword>
<dbReference type="PANTHER" id="PTHR30204:SF69">
    <property type="entry name" value="MERR-FAMILY TRANSCRIPTIONAL REGULATOR"/>
    <property type="match status" value="1"/>
</dbReference>
<dbReference type="PRINTS" id="PR00040">
    <property type="entry name" value="HTHMERR"/>
</dbReference>
<gene>
    <name evidence="7" type="ORF">GCM10017083_30870</name>
</gene>
<accession>A0A918XT61</accession>
<evidence type="ECO:0000259" key="6">
    <source>
        <dbReference type="PROSITE" id="PS50937"/>
    </source>
</evidence>
<evidence type="ECO:0000313" key="7">
    <source>
        <dbReference type="EMBL" id="GHD53927.1"/>
    </source>
</evidence>
<evidence type="ECO:0000256" key="4">
    <source>
        <dbReference type="ARBA" id="ARBA00023163"/>
    </source>
</evidence>
<dbReference type="PROSITE" id="PS50937">
    <property type="entry name" value="HTH_MERR_2"/>
    <property type="match status" value="1"/>
</dbReference>
<dbReference type="Pfam" id="PF00376">
    <property type="entry name" value="MerR"/>
    <property type="match status" value="1"/>
</dbReference>
<protein>
    <submittedName>
        <fullName evidence="7">MerR family transcriptional regulator</fullName>
    </submittedName>
</protein>
<reference evidence="7" key="2">
    <citation type="submission" date="2020-09" db="EMBL/GenBank/DDBJ databases">
        <authorList>
            <person name="Sun Q."/>
            <person name="Kim S."/>
        </authorList>
    </citation>
    <scope>NUCLEOTIDE SEQUENCE</scope>
    <source>
        <strain evidence="7">KCTC 42651</strain>
    </source>
</reference>
<dbReference type="Gene3D" id="1.10.1660.10">
    <property type="match status" value="1"/>
</dbReference>
<dbReference type="InterPro" id="IPR009061">
    <property type="entry name" value="DNA-bd_dom_put_sf"/>
</dbReference>
<organism evidence="7 8">
    <name type="scientific">Thalassobaculum fulvum</name>
    <dbReference type="NCBI Taxonomy" id="1633335"/>
    <lineage>
        <taxon>Bacteria</taxon>
        <taxon>Pseudomonadati</taxon>
        <taxon>Pseudomonadota</taxon>
        <taxon>Alphaproteobacteria</taxon>
        <taxon>Rhodospirillales</taxon>
        <taxon>Thalassobaculaceae</taxon>
        <taxon>Thalassobaculum</taxon>
    </lineage>
</organism>
<reference evidence="7" key="1">
    <citation type="journal article" date="2014" name="Int. J. Syst. Evol. Microbiol.">
        <title>Complete genome sequence of Corynebacterium casei LMG S-19264T (=DSM 44701T), isolated from a smear-ripened cheese.</title>
        <authorList>
            <consortium name="US DOE Joint Genome Institute (JGI-PGF)"/>
            <person name="Walter F."/>
            <person name="Albersmeier A."/>
            <person name="Kalinowski J."/>
            <person name="Ruckert C."/>
        </authorList>
    </citation>
    <scope>NUCLEOTIDE SEQUENCE</scope>
    <source>
        <strain evidence="7">KCTC 42651</strain>
    </source>
</reference>
<name>A0A918XT61_9PROT</name>
<dbReference type="InterPro" id="IPR047057">
    <property type="entry name" value="MerR_fam"/>
</dbReference>
<sequence length="141" mass="15382">MNGTLTIGQAAAAVGCNVRTIRYYEQIGLLPSPVRTDGNQRRFLTSDLRRLAFVRHAREFGFSLDEIRTMLDLSDRPGESCNTVIDIARARLAEVEQRLQRLSALRDGLAAMVTGCQGGAMSDCRIVEALAGDLGGDLNLQ</sequence>
<evidence type="ECO:0000256" key="3">
    <source>
        <dbReference type="ARBA" id="ARBA00023125"/>
    </source>
</evidence>
<keyword evidence="8" id="KW-1185">Reference proteome</keyword>
<feature type="domain" description="HTH merR-type" evidence="6">
    <location>
        <begin position="4"/>
        <end position="73"/>
    </location>
</feature>
<dbReference type="GO" id="GO:0003677">
    <property type="term" value="F:DNA binding"/>
    <property type="evidence" value="ECO:0007669"/>
    <property type="project" value="UniProtKB-KW"/>
</dbReference>
<keyword evidence="5" id="KW-0175">Coiled coil</keyword>
<dbReference type="SMART" id="SM00422">
    <property type="entry name" value="HTH_MERR"/>
    <property type="match status" value="1"/>
</dbReference>
<dbReference type="Proteomes" id="UP000630353">
    <property type="component" value="Unassembled WGS sequence"/>
</dbReference>
<feature type="coiled-coil region" evidence="5">
    <location>
        <begin position="85"/>
        <end position="112"/>
    </location>
</feature>
<keyword evidence="4" id="KW-0804">Transcription</keyword>
<keyword evidence="1" id="KW-0678">Repressor</keyword>
<dbReference type="AlphaFoldDB" id="A0A918XT61"/>
<dbReference type="CDD" id="cd04785">
    <property type="entry name" value="HTH_CadR-PbrR-like"/>
    <property type="match status" value="1"/>
</dbReference>
<dbReference type="InterPro" id="IPR015358">
    <property type="entry name" value="Tscrpt_reg_MerR_DNA-bd"/>
</dbReference>
<evidence type="ECO:0000256" key="1">
    <source>
        <dbReference type="ARBA" id="ARBA00022491"/>
    </source>
</evidence>
<comment type="caution">
    <text evidence="7">The sequence shown here is derived from an EMBL/GenBank/DDBJ whole genome shotgun (WGS) entry which is preliminary data.</text>
</comment>
<dbReference type="PANTHER" id="PTHR30204">
    <property type="entry name" value="REDOX-CYCLING DRUG-SENSING TRANSCRIPTIONAL ACTIVATOR SOXR"/>
    <property type="match status" value="1"/>
</dbReference>
<dbReference type="SUPFAM" id="SSF46955">
    <property type="entry name" value="Putative DNA-binding domain"/>
    <property type="match status" value="1"/>
</dbReference>
<evidence type="ECO:0000313" key="8">
    <source>
        <dbReference type="Proteomes" id="UP000630353"/>
    </source>
</evidence>
<evidence type="ECO:0000256" key="5">
    <source>
        <dbReference type="SAM" id="Coils"/>
    </source>
</evidence>
<dbReference type="RefSeq" id="WP_189991168.1">
    <property type="nucleotide sequence ID" value="NZ_BMZS01000007.1"/>
</dbReference>
<dbReference type="GO" id="GO:0003700">
    <property type="term" value="F:DNA-binding transcription factor activity"/>
    <property type="evidence" value="ECO:0007669"/>
    <property type="project" value="InterPro"/>
</dbReference>
<keyword evidence="2" id="KW-0805">Transcription regulation</keyword>
<dbReference type="InterPro" id="IPR000551">
    <property type="entry name" value="MerR-type_HTH_dom"/>
</dbReference>
<dbReference type="PROSITE" id="PS00552">
    <property type="entry name" value="HTH_MERR_1"/>
    <property type="match status" value="1"/>
</dbReference>
<dbReference type="Pfam" id="PF09278">
    <property type="entry name" value="MerR-DNA-bind"/>
    <property type="match status" value="1"/>
</dbReference>
<proteinExistence type="predicted"/>
<evidence type="ECO:0000256" key="2">
    <source>
        <dbReference type="ARBA" id="ARBA00023015"/>
    </source>
</evidence>